<dbReference type="Proteomes" id="UP001190700">
    <property type="component" value="Unassembled WGS sequence"/>
</dbReference>
<evidence type="ECO:0000313" key="2">
    <source>
        <dbReference type="EMBL" id="KAK3279678.1"/>
    </source>
</evidence>
<gene>
    <name evidence="2" type="ORF">CYMTET_12448</name>
</gene>
<proteinExistence type="predicted"/>
<dbReference type="EMBL" id="LGRX02004729">
    <property type="protein sequence ID" value="KAK3279678.1"/>
    <property type="molecule type" value="Genomic_DNA"/>
</dbReference>
<name>A0AAE0LC22_9CHLO</name>
<feature type="region of interest" description="Disordered" evidence="1">
    <location>
        <begin position="420"/>
        <end position="442"/>
    </location>
</feature>
<dbReference type="AlphaFoldDB" id="A0AAE0LC22"/>
<comment type="caution">
    <text evidence="2">The sequence shown here is derived from an EMBL/GenBank/DDBJ whole genome shotgun (WGS) entry which is preliminary data.</text>
</comment>
<feature type="region of interest" description="Disordered" evidence="1">
    <location>
        <begin position="1"/>
        <end position="53"/>
    </location>
</feature>
<feature type="region of interest" description="Disordered" evidence="1">
    <location>
        <begin position="313"/>
        <end position="363"/>
    </location>
</feature>
<feature type="compositionally biased region" description="Low complexity" evidence="1">
    <location>
        <begin position="20"/>
        <end position="39"/>
    </location>
</feature>
<sequence>MASARRETVGSALRAARARTGTSPSPSPTASHSTPSSGARPRRIVGTSSLRAKPTSTIEAPSAFDFFNDPDILVTTPVEEGREEEFREQLSYAFTYGSDLVNFLKSTGFKLPAGFTLDNDTADADFAAFTSGLAHVMFPISYAESAKLLDLEHDYEFYHSTVNEILFCLLPHPLRGNALSVYHECARTHPADGRYALQRLRYEVEGVPDADGMRYWTQMRAIVLSETVDPTPQLATIRRLCERHRKLKPAYSDSDRVADLWHILSESAKKSPYVAPLYLVVLRELRSGHLFTFDRLALRIRLAFRDESPLATLSSPLDPDTRSEGSGYRPKTATQKPQTPDPPGRPTAMALRAKKQSDTPLDGKWVAETPTALYLKWSGTGYPCVVCFRMWGVTDAHPDTRGACPYVCIEAFANNKHLVTSKPAQPRPSLDPPSADTTPAPPAVPAVDTAVDAAFRSVRLLPPTPCGGDEIDDDDGDALVVPTAEDLAPPLPDEPVGAALAFQDEDTDWPALRSSPVWVPHIPGAGVVIGTQLEPKP</sequence>
<accession>A0AAE0LC22</accession>
<reference evidence="2 3" key="1">
    <citation type="journal article" date="2015" name="Genome Biol. Evol.">
        <title>Comparative Genomics of a Bacterivorous Green Alga Reveals Evolutionary Causalities and Consequences of Phago-Mixotrophic Mode of Nutrition.</title>
        <authorList>
            <person name="Burns J.A."/>
            <person name="Paasch A."/>
            <person name="Narechania A."/>
            <person name="Kim E."/>
        </authorList>
    </citation>
    <scope>NUCLEOTIDE SEQUENCE [LARGE SCALE GENOMIC DNA]</scope>
    <source>
        <strain evidence="2 3">PLY_AMNH</strain>
    </source>
</reference>
<keyword evidence="3" id="KW-1185">Reference proteome</keyword>
<organism evidence="2 3">
    <name type="scientific">Cymbomonas tetramitiformis</name>
    <dbReference type="NCBI Taxonomy" id="36881"/>
    <lineage>
        <taxon>Eukaryota</taxon>
        <taxon>Viridiplantae</taxon>
        <taxon>Chlorophyta</taxon>
        <taxon>Pyramimonadophyceae</taxon>
        <taxon>Pyramimonadales</taxon>
        <taxon>Pyramimonadaceae</taxon>
        <taxon>Cymbomonas</taxon>
    </lineage>
</organism>
<protein>
    <submittedName>
        <fullName evidence="2">Uncharacterized protein</fullName>
    </submittedName>
</protein>
<evidence type="ECO:0000256" key="1">
    <source>
        <dbReference type="SAM" id="MobiDB-lite"/>
    </source>
</evidence>
<evidence type="ECO:0000313" key="3">
    <source>
        <dbReference type="Proteomes" id="UP001190700"/>
    </source>
</evidence>